<dbReference type="RefSeq" id="WP_377261557.1">
    <property type="nucleotide sequence ID" value="NZ_JBHMAA010000015.1"/>
</dbReference>
<protein>
    <submittedName>
        <fullName evidence="1">ClbS/DfsB family four-helix bundle protein</fullName>
    </submittedName>
</protein>
<dbReference type="InterPro" id="IPR034660">
    <property type="entry name" value="DinB/YfiT-like"/>
</dbReference>
<evidence type="ECO:0000313" key="2">
    <source>
        <dbReference type="Proteomes" id="UP001589692"/>
    </source>
</evidence>
<reference evidence="1 2" key="1">
    <citation type="submission" date="2024-09" db="EMBL/GenBank/DDBJ databases">
        <authorList>
            <person name="Sun Q."/>
            <person name="Mori K."/>
        </authorList>
    </citation>
    <scope>NUCLEOTIDE SEQUENCE [LARGE SCALE GENOMIC DNA]</scope>
    <source>
        <strain evidence="1 2">TBRC 4938</strain>
    </source>
</reference>
<dbReference type="Pfam" id="PF08020">
    <property type="entry name" value="DUF1706"/>
    <property type="match status" value="1"/>
</dbReference>
<dbReference type="PIRSF" id="PIRSF031551">
    <property type="entry name" value="DUF1706"/>
    <property type="match status" value="1"/>
</dbReference>
<dbReference type="EMBL" id="JBHMAA010000015">
    <property type="protein sequence ID" value="MFB9949921.1"/>
    <property type="molecule type" value="Genomic_DNA"/>
</dbReference>
<proteinExistence type="predicted"/>
<dbReference type="Proteomes" id="UP001589692">
    <property type="component" value="Unassembled WGS sequence"/>
</dbReference>
<dbReference type="InterPro" id="IPR012550">
    <property type="entry name" value="DUF1706"/>
</dbReference>
<dbReference type="SUPFAM" id="SSF109854">
    <property type="entry name" value="DinB/YfiT-like putative metalloenzymes"/>
    <property type="match status" value="1"/>
</dbReference>
<dbReference type="PANTHER" id="PTHR40658:SF3">
    <property type="entry name" value="CLBS_DFSB FAMILY FOUR-HELIX BUNDLE PROTEIN"/>
    <property type="match status" value="1"/>
</dbReference>
<evidence type="ECO:0000313" key="1">
    <source>
        <dbReference type="EMBL" id="MFB9949921.1"/>
    </source>
</evidence>
<dbReference type="PANTHER" id="PTHR40658">
    <property type="match status" value="1"/>
</dbReference>
<name>A0ABV6AH10_9HYPH</name>
<gene>
    <name evidence="1" type="ORF">ACFFP0_13730</name>
</gene>
<comment type="caution">
    <text evidence="1">The sequence shown here is derived from an EMBL/GenBank/DDBJ whole genome shotgun (WGS) entry which is preliminary data.</text>
</comment>
<keyword evidence="2" id="KW-1185">Reference proteome</keyword>
<accession>A0ABV6AH10</accession>
<dbReference type="Gene3D" id="1.20.120.450">
    <property type="entry name" value="dinb family like domain"/>
    <property type="match status" value="1"/>
</dbReference>
<organism evidence="1 2">
    <name type="scientific">Rhizobium puerariae</name>
    <dbReference type="NCBI Taxonomy" id="1585791"/>
    <lineage>
        <taxon>Bacteria</taxon>
        <taxon>Pseudomonadati</taxon>
        <taxon>Pseudomonadota</taxon>
        <taxon>Alphaproteobacteria</taxon>
        <taxon>Hyphomicrobiales</taxon>
        <taxon>Rhizobiaceae</taxon>
        <taxon>Rhizobium/Agrobacterium group</taxon>
        <taxon>Rhizobium</taxon>
    </lineage>
</organism>
<sequence length="185" mass="20910">MAVPQNKDELLKAIDSSFARLLKELEAVPPDLVEEPGMEGHAQGTRMSVSDLVAYLIGWNELVLKWLERDAAGQPVDFPETGFKWNELGRLAQKFYRDYRGIAFDGLLERLGAARARIVSVIESCDNDGLYGRPWYGKWTMGRMIQFNTASPYDNARGRLRTWLKAKGVPRKRQVPQAGSRKPEG</sequence>